<organism evidence="2 3">
    <name type="scientific">Clavispora lusitaniae (strain ATCC 42720)</name>
    <name type="common">Yeast</name>
    <name type="synonym">Candida lusitaniae</name>
    <dbReference type="NCBI Taxonomy" id="306902"/>
    <lineage>
        <taxon>Eukaryota</taxon>
        <taxon>Fungi</taxon>
        <taxon>Dikarya</taxon>
        <taxon>Ascomycota</taxon>
        <taxon>Saccharomycotina</taxon>
        <taxon>Pichiomycetes</taxon>
        <taxon>Metschnikowiaceae</taxon>
        <taxon>Clavispora</taxon>
    </lineage>
</organism>
<name>C4YBY9_CLAL4</name>
<reference evidence="2 3" key="1">
    <citation type="journal article" date="2009" name="Nature">
        <title>Evolution of pathogenicity and sexual reproduction in eight Candida genomes.</title>
        <authorList>
            <person name="Butler G."/>
            <person name="Rasmussen M.D."/>
            <person name="Lin M.F."/>
            <person name="Santos M.A."/>
            <person name="Sakthikumar S."/>
            <person name="Munro C.A."/>
            <person name="Rheinbay E."/>
            <person name="Grabherr M."/>
            <person name="Forche A."/>
            <person name="Reedy J.L."/>
            <person name="Agrafioti I."/>
            <person name="Arnaud M.B."/>
            <person name="Bates S."/>
            <person name="Brown A.J."/>
            <person name="Brunke S."/>
            <person name="Costanzo M.C."/>
            <person name="Fitzpatrick D.A."/>
            <person name="de Groot P.W."/>
            <person name="Harris D."/>
            <person name="Hoyer L.L."/>
            <person name="Hube B."/>
            <person name="Klis F.M."/>
            <person name="Kodira C."/>
            <person name="Lennard N."/>
            <person name="Logue M.E."/>
            <person name="Martin R."/>
            <person name="Neiman A.M."/>
            <person name="Nikolaou E."/>
            <person name="Quail M.A."/>
            <person name="Quinn J."/>
            <person name="Santos M.C."/>
            <person name="Schmitzberger F.F."/>
            <person name="Sherlock G."/>
            <person name="Shah P."/>
            <person name="Silverstein K.A."/>
            <person name="Skrzypek M.S."/>
            <person name="Soll D."/>
            <person name="Staggs R."/>
            <person name="Stansfield I."/>
            <person name="Stumpf M.P."/>
            <person name="Sudbery P.E."/>
            <person name="Srikantha T."/>
            <person name="Zeng Q."/>
            <person name="Berman J."/>
            <person name="Berriman M."/>
            <person name="Heitman J."/>
            <person name="Gow N.A."/>
            <person name="Lorenz M.C."/>
            <person name="Birren B.W."/>
            <person name="Kellis M."/>
            <person name="Cuomo C.A."/>
        </authorList>
    </citation>
    <scope>NUCLEOTIDE SEQUENCE [LARGE SCALE GENOMIC DNA]</scope>
    <source>
        <strain evidence="2 3">ATCC 42720</strain>
    </source>
</reference>
<proteinExistence type="predicted"/>
<evidence type="ECO:0000256" key="1">
    <source>
        <dbReference type="SAM" id="MobiDB-lite"/>
    </source>
</evidence>
<feature type="region of interest" description="Disordered" evidence="1">
    <location>
        <begin position="39"/>
        <end position="108"/>
    </location>
</feature>
<dbReference type="EMBL" id="CH408083">
    <property type="protein sequence ID" value="EEQ41588.1"/>
    <property type="molecule type" value="Genomic_DNA"/>
</dbReference>
<dbReference type="VEuPathDB" id="FungiDB:CLUG_05717"/>
<evidence type="ECO:0000313" key="2">
    <source>
        <dbReference type="EMBL" id="EEQ41588.1"/>
    </source>
</evidence>
<feature type="region of interest" description="Disordered" evidence="1">
    <location>
        <begin position="1"/>
        <end position="27"/>
    </location>
</feature>
<dbReference type="KEGG" id="clu:CLUG_05717"/>
<feature type="compositionally biased region" description="Basic residues" evidence="1">
    <location>
        <begin position="78"/>
        <end position="88"/>
    </location>
</feature>
<protein>
    <submittedName>
        <fullName evidence="2">Uncharacterized protein</fullName>
    </submittedName>
</protein>
<feature type="compositionally biased region" description="Polar residues" evidence="1">
    <location>
        <begin position="49"/>
        <end position="66"/>
    </location>
</feature>
<dbReference type="AlphaFoldDB" id="C4YBY9"/>
<gene>
    <name evidence="2" type="ORF">CLUG_05717</name>
</gene>
<dbReference type="Proteomes" id="UP000007703">
    <property type="component" value="Unassembled WGS sequence"/>
</dbReference>
<evidence type="ECO:0000313" key="3">
    <source>
        <dbReference type="Proteomes" id="UP000007703"/>
    </source>
</evidence>
<accession>C4YBY9</accession>
<sequence>MGEPQPARVDRHRVTGPPTFTGRLAPKQQQLCWRALGLFRPGHRPQRRTAGQTGQARNAQPQPQTDRSFRLDWSQRGRFGRSGRRRGQPHQQQQSHHTAVGRHGPAAPQLGAREARGAEHVEKMSFGGAQFSGHRGRNQWVVAQARENQLSSQDISAHLELEVAHIGGRTACDGRNHVKVQVLAQNDNGRFRSQNRRRQVDSAGATGSRRKPQHRSEVLSCSAKRRQYVLETSRIKVHVDNIFLGQVGDDSASSVQKDAVGEQAQQNALGQAHELVSGGGERMPTDVHVDFGVGVRRRDFVVLHGHAHGFSGHLGDKISRHVEIDGWENVRMKCRSSNGRNQ</sequence>
<dbReference type="HOGENOM" id="CLU_811334_0_0_1"/>
<feature type="region of interest" description="Disordered" evidence="1">
    <location>
        <begin position="184"/>
        <end position="218"/>
    </location>
</feature>
<dbReference type="InParanoid" id="C4YBY9"/>